<evidence type="ECO:0000259" key="3">
    <source>
        <dbReference type="SMART" id="SM00858"/>
    </source>
</evidence>
<keyword evidence="2" id="KW-0472">Membrane</keyword>
<sequence length="224" mass="22107">MAITRQRQAPTDNGLAPAPVQITETAPRRARRPMLMVAGIAVAAVGALGAYTMVNQVGNRVAVIALAHPVPKGQVLVSADLTVAQVAPDPALQPIAAADSSSVLGKTAAVDLPAGTLLTRSSVQAGAPLTTGKSVVGVLAKPGMIPAGRLQPGQAVTVVQTPTQSAGGKLPVAPLTISAVVVSVSAADSNGNQVVDLAADPADAPQLAVWSAAGQDAIVTAAGH</sequence>
<organism evidence="4 5">
    <name type="scientific">Streptacidiphilus cavernicola</name>
    <dbReference type="NCBI Taxonomy" id="3342716"/>
    <lineage>
        <taxon>Bacteria</taxon>
        <taxon>Bacillati</taxon>
        <taxon>Actinomycetota</taxon>
        <taxon>Actinomycetes</taxon>
        <taxon>Kitasatosporales</taxon>
        <taxon>Streptomycetaceae</taxon>
        <taxon>Streptacidiphilus</taxon>
    </lineage>
</organism>
<evidence type="ECO:0000313" key="5">
    <source>
        <dbReference type="Proteomes" id="UP001592528"/>
    </source>
</evidence>
<dbReference type="InterPro" id="IPR013974">
    <property type="entry name" value="SAF"/>
</dbReference>
<accession>A0ABV6UW84</accession>
<evidence type="ECO:0000256" key="1">
    <source>
        <dbReference type="SAM" id="MobiDB-lite"/>
    </source>
</evidence>
<dbReference type="RefSeq" id="WP_030263464.1">
    <property type="nucleotide sequence ID" value="NZ_JBHEZZ010000023.1"/>
</dbReference>
<evidence type="ECO:0000256" key="2">
    <source>
        <dbReference type="SAM" id="Phobius"/>
    </source>
</evidence>
<name>A0ABV6UW84_9ACTN</name>
<feature type="transmembrane region" description="Helical" evidence="2">
    <location>
        <begin position="34"/>
        <end position="54"/>
    </location>
</feature>
<feature type="region of interest" description="Disordered" evidence="1">
    <location>
        <begin position="1"/>
        <end position="26"/>
    </location>
</feature>
<dbReference type="SMART" id="SM00858">
    <property type="entry name" value="SAF"/>
    <property type="match status" value="1"/>
</dbReference>
<reference evidence="4 5" key="1">
    <citation type="submission" date="2024-09" db="EMBL/GenBank/DDBJ databases">
        <authorList>
            <person name="Lee S.D."/>
        </authorList>
    </citation>
    <scope>NUCLEOTIDE SEQUENCE [LARGE SCALE GENOMIC DNA]</scope>
    <source>
        <strain evidence="4 5">N1-5</strain>
    </source>
</reference>
<gene>
    <name evidence="4" type="ORF">ACEZDJ_31010</name>
</gene>
<protein>
    <submittedName>
        <fullName evidence="4">SAF domain-containing protein</fullName>
    </submittedName>
</protein>
<keyword evidence="2" id="KW-0812">Transmembrane</keyword>
<keyword evidence="2" id="KW-1133">Transmembrane helix</keyword>
<evidence type="ECO:0000313" key="4">
    <source>
        <dbReference type="EMBL" id="MFC1405729.1"/>
    </source>
</evidence>
<dbReference type="CDD" id="cd11614">
    <property type="entry name" value="SAF_CpaB_FlgA_like"/>
    <property type="match status" value="1"/>
</dbReference>
<keyword evidence="5" id="KW-1185">Reference proteome</keyword>
<dbReference type="EMBL" id="JBHEZZ010000023">
    <property type="protein sequence ID" value="MFC1405729.1"/>
    <property type="molecule type" value="Genomic_DNA"/>
</dbReference>
<feature type="domain" description="SAF" evidence="3">
    <location>
        <begin position="61"/>
        <end position="124"/>
    </location>
</feature>
<dbReference type="Proteomes" id="UP001592528">
    <property type="component" value="Unassembled WGS sequence"/>
</dbReference>
<proteinExistence type="predicted"/>
<dbReference type="Pfam" id="PF08666">
    <property type="entry name" value="SAF"/>
    <property type="match status" value="1"/>
</dbReference>
<feature type="compositionally biased region" description="Polar residues" evidence="1">
    <location>
        <begin position="1"/>
        <end position="11"/>
    </location>
</feature>
<comment type="caution">
    <text evidence="4">The sequence shown here is derived from an EMBL/GenBank/DDBJ whole genome shotgun (WGS) entry which is preliminary data.</text>
</comment>